<keyword evidence="5 6" id="KW-0472">Membrane</keyword>
<evidence type="ECO:0000256" key="6">
    <source>
        <dbReference type="SAM" id="Phobius"/>
    </source>
</evidence>
<dbReference type="CDD" id="cd03390">
    <property type="entry name" value="PAP2_containing_1_like"/>
    <property type="match status" value="1"/>
</dbReference>
<dbReference type="GO" id="GO:0008195">
    <property type="term" value="F:phosphatidate phosphatase activity"/>
    <property type="evidence" value="ECO:0007669"/>
    <property type="project" value="TreeGrafter"/>
</dbReference>
<feature type="transmembrane region" description="Helical" evidence="6">
    <location>
        <begin position="93"/>
        <end position="114"/>
    </location>
</feature>
<dbReference type="Pfam" id="PF01569">
    <property type="entry name" value="PAP2"/>
    <property type="match status" value="1"/>
</dbReference>
<dbReference type="AlphaFoldDB" id="A0A9R1TS70"/>
<dbReference type="InterPro" id="IPR000326">
    <property type="entry name" value="PAP2/HPO"/>
</dbReference>
<protein>
    <submittedName>
        <fullName evidence="9">Phosphatidate phosphatase PPAPDC1B</fullName>
    </submittedName>
</protein>
<dbReference type="PANTHER" id="PTHR10165:SF35">
    <property type="entry name" value="RE23632P"/>
    <property type="match status" value="1"/>
</dbReference>
<feature type="transmembrane region" description="Helical" evidence="6">
    <location>
        <begin position="184"/>
        <end position="204"/>
    </location>
</feature>
<dbReference type="OrthoDB" id="10030083at2759"/>
<accession>A0A9R1TS70</accession>
<dbReference type="Gene3D" id="1.20.144.10">
    <property type="entry name" value="Phosphatidic acid phosphatase type 2/haloperoxidase"/>
    <property type="match status" value="1"/>
</dbReference>
<dbReference type="SMART" id="SM00014">
    <property type="entry name" value="acidPPc"/>
    <property type="match status" value="1"/>
</dbReference>
<dbReference type="SUPFAM" id="SSF48317">
    <property type="entry name" value="Acid phosphatase/Vanadium-dependent haloperoxidase"/>
    <property type="match status" value="1"/>
</dbReference>
<evidence type="ECO:0000256" key="5">
    <source>
        <dbReference type="ARBA" id="ARBA00023136"/>
    </source>
</evidence>
<reference evidence="9" key="1">
    <citation type="submission" date="2025-08" db="UniProtKB">
        <authorList>
            <consortium name="RefSeq"/>
        </authorList>
    </citation>
    <scope>IDENTIFICATION</scope>
    <source>
        <strain evidence="9">USDA-PBARC FA_bdor</strain>
        <tissue evidence="9">Whole organism</tissue>
    </source>
</reference>
<evidence type="ECO:0000256" key="4">
    <source>
        <dbReference type="ARBA" id="ARBA00022989"/>
    </source>
</evidence>
<evidence type="ECO:0000256" key="3">
    <source>
        <dbReference type="ARBA" id="ARBA00022692"/>
    </source>
</evidence>
<feature type="transmembrane region" description="Helical" evidence="6">
    <location>
        <begin position="12"/>
        <end position="32"/>
    </location>
</feature>
<evidence type="ECO:0000256" key="1">
    <source>
        <dbReference type="ARBA" id="ARBA00004141"/>
    </source>
</evidence>
<keyword evidence="3 6" id="KW-0812">Transmembrane</keyword>
<gene>
    <name evidence="9" type="primary">LOC105273769</name>
</gene>
<keyword evidence="8" id="KW-1185">Reference proteome</keyword>
<organism evidence="8 9">
    <name type="scientific">Fopius arisanus</name>
    <dbReference type="NCBI Taxonomy" id="64838"/>
    <lineage>
        <taxon>Eukaryota</taxon>
        <taxon>Metazoa</taxon>
        <taxon>Ecdysozoa</taxon>
        <taxon>Arthropoda</taxon>
        <taxon>Hexapoda</taxon>
        <taxon>Insecta</taxon>
        <taxon>Pterygota</taxon>
        <taxon>Neoptera</taxon>
        <taxon>Endopterygota</taxon>
        <taxon>Hymenoptera</taxon>
        <taxon>Apocrita</taxon>
        <taxon>Ichneumonoidea</taxon>
        <taxon>Braconidae</taxon>
        <taxon>Opiinae</taxon>
        <taxon>Fopius</taxon>
    </lineage>
</organism>
<dbReference type="Proteomes" id="UP000694866">
    <property type="component" value="Unplaced"/>
</dbReference>
<comment type="similarity">
    <text evidence="2">Belongs to the PA-phosphatase related phosphoesterase family.</text>
</comment>
<dbReference type="InterPro" id="IPR043216">
    <property type="entry name" value="PAP-like"/>
</dbReference>
<dbReference type="GO" id="GO:0016020">
    <property type="term" value="C:membrane"/>
    <property type="evidence" value="ECO:0007669"/>
    <property type="project" value="UniProtKB-SubCell"/>
</dbReference>
<dbReference type="RefSeq" id="XP_011314695.1">
    <property type="nucleotide sequence ID" value="XM_011316393.1"/>
</dbReference>
<dbReference type="GO" id="GO:0046839">
    <property type="term" value="P:phospholipid dephosphorylation"/>
    <property type="evidence" value="ECO:0007669"/>
    <property type="project" value="TreeGrafter"/>
</dbReference>
<name>A0A9R1TS70_9HYME</name>
<keyword evidence="4 6" id="KW-1133">Transmembrane helix</keyword>
<feature type="transmembrane region" description="Helical" evidence="6">
    <location>
        <begin position="155"/>
        <end position="172"/>
    </location>
</feature>
<feature type="domain" description="Phosphatidic acid phosphatase type 2/haloperoxidase" evidence="7">
    <location>
        <begin position="94"/>
        <end position="231"/>
    </location>
</feature>
<feature type="transmembrane region" description="Helical" evidence="6">
    <location>
        <begin position="63"/>
        <end position="81"/>
    </location>
</feature>
<dbReference type="InterPro" id="IPR036938">
    <property type="entry name" value="PAP2/HPO_sf"/>
</dbReference>
<comment type="subcellular location">
    <subcellularLocation>
        <location evidence="1">Membrane</location>
        <topology evidence="1">Multi-pass membrane protein</topology>
    </subcellularLocation>
</comment>
<dbReference type="PANTHER" id="PTHR10165">
    <property type="entry name" value="LIPID PHOSPHATE PHOSPHATASE"/>
    <property type="match status" value="1"/>
</dbReference>
<dbReference type="KEGG" id="fas:105273769"/>
<evidence type="ECO:0000259" key="7">
    <source>
        <dbReference type="SMART" id="SM00014"/>
    </source>
</evidence>
<evidence type="ECO:0000256" key="2">
    <source>
        <dbReference type="ARBA" id="ARBA00008816"/>
    </source>
</evidence>
<sequence length="270" mass="30888">MMMTGLRGVSISIELWFDIFLRVVLAVLFVTLEKAEPFVRKIHDDELWLYRNPKTDSYVPTSFLWPLVFITPFVVITLWFFKTGERADLYEGSLTVSLALGLNGVITDMIKLIVGRPRPDFFWRCFPDGQGNSDFLCTGNPVEIRDGRKSFPSGHSSFAFASLGFIALYLAGKFRTFGTTGKSHAWKLCAFIFPLGFALGIALSRTCDYHHHWQDVAVGSSLGFLVTYLCYRHYYPPLDHHMCHKPYSILLKQGEPDLKKEKREGDIKWI</sequence>
<dbReference type="GO" id="GO:0006644">
    <property type="term" value="P:phospholipid metabolic process"/>
    <property type="evidence" value="ECO:0007669"/>
    <property type="project" value="InterPro"/>
</dbReference>
<feature type="transmembrane region" description="Helical" evidence="6">
    <location>
        <begin position="216"/>
        <end position="235"/>
    </location>
</feature>
<evidence type="ECO:0000313" key="9">
    <source>
        <dbReference type="RefSeq" id="XP_011314695.1"/>
    </source>
</evidence>
<proteinExistence type="inferred from homology"/>
<dbReference type="GeneID" id="105273769"/>
<evidence type="ECO:0000313" key="8">
    <source>
        <dbReference type="Proteomes" id="UP000694866"/>
    </source>
</evidence>